<sequence>MLYADIYLIGCRSPVERAGYVACGSHCSEPSGHCLPHRTRRLQPSTHTNEGYSGG</sequence>
<evidence type="ECO:0000313" key="2">
    <source>
        <dbReference type="Proteomes" id="UP000244855"/>
    </source>
</evidence>
<proteinExistence type="predicted"/>
<protein>
    <submittedName>
        <fullName evidence="1">Uncharacterized protein</fullName>
    </submittedName>
</protein>
<evidence type="ECO:0000313" key="1">
    <source>
        <dbReference type="EMBL" id="PVH91097.1"/>
    </source>
</evidence>
<reference evidence="1 2" key="1">
    <citation type="journal article" date="2018" name="Sci. Rep.">
        <title>Comparative genomics provides insights into the lifestyle and reveals functional heterogeneity of dark septate endophytic fungi.</title>
        <authorList>
            <person name="Knapp D.G."/>
            <person name="Nemeth J.B."/>
            <person name="Barry K."/>
            <person name="Hainaut M."/>
            <person name="Henrissat B."/>
            <person name="Johnson J."/>
            <person name="Kuo A."/>
            <person name="Lim J.H.P."/>
            <person name="Lipzen A."/>
            <person name="Nolan M."/>
            <person name="Ohm R.A."/>
            <person name="Tamas L."/>
            <person name="Grigoriev I.V."/>
            <person name="Spatafora J.W."/>
            <person name="Nagy L.G."/>
            <person name="Kovacs G.M."/>
        </authorList>
    </citation>
    <scope>NUCLEOTIDE SEQUENCE [LARGE SCALE GENOMIC DNA]</scope>
    <source>
        <strain evidence="1 2">DSE2036</strain>
    </source>
</reference>
<accession>A0A2V1CZA2</accession>
<organism evidence="1 2">
    <name type="scientific">Periconia macrospinosa</name>
    <dbReference type="NCBI Taxonomy" id="97972"/>
    <lineage>
        <taxon>Eukaryota</taxon>
        <taxon>Fungi</taxon>
        <taxon>Dikarya</taxon>
        <taxon>Ascomycota</taxon>
        <taxon>Pezizomycotina</taxon>
        <taxon>Dothideomycetes</taxon>
        <taxon>Pleosporomycetidae</taxon>
        <taxon>Pleosporales</taxon>
        <taxon>Massarineae</taxon>
        <taxon>Periconiaceae</taxon>
        <taxon>Periconia</taxon>
    </lineage>
</organism>
<name>A0A2V1CZA2_9PLEO</name>
<dbReference type="EMBL" id="KZ805964">
    <property type="protein sequence ID" value="PVH91097.1"/>
    <property type="molecule type" value="Genomic_DNA"/>
</dbReference>
<gene>
    <name evidence="1" type="ORF">DM02DRAFT_620694</name>
</gene>
<dbReference type="AlphaFoldDB" id="A0A2V1CZA2"/>
<dbReference type="Proteomes" id="UP000244855">
    <property type="component" value="Unassembled WGS sequence"/>
</dbReference>
<keyword evidence="2" id="KW-1185">Reference proteome</keyword>